<evidence type="ECO:0000313" key="2">
    <source>
        <dbReference type="EMBL" id="UYO61091.1"/>
    </source>
</evidence>
<gene>
    <name evidence="2" type="ORF">LNN31_09860</name>
</gene>
<protein>
    <submittedName>
        <fullName evidence="2">CD1845 family protein</fullName>
    </submittedName>
</protein>
<organism evidence="2 3">
    <name type="scientific">Acetobacterium wieringae</name>
    <dbReference type="NCBI Taxonomy" id="52694"/>
    <lineage>
        <taxon>Bacteria</taxon>
        <taxon>Bacillati</taxon>
        <taxon>Bacillota</taxon>
        <taxon>Clostridia</taxon>
        <taxon>Eubacteriales</taxon>
        <taxon>Eubacteriaceae</taxon>
        <taxon>Acetobacterium</taxon>
    </lineage>
</organism>
<name>A0ABY6HBZ8_9FIRM</name>
<proteinExistence type="predicted"/>
<feature type="transmembrane region" description="Helical" evidence="1">
    <location>
        <begin position="7"/>
        <end position="27"/>
    </location>
</feature>
<keyword evidence="3" id="KW-1185">Reference proteome</keyword>
<dbReference type="Pfam" id="PF18956">
    <property type="entry name" value="DUF5699"/>
    <property type="match status" value="1"/>
</dbReference>
<sequence>MRILLKIFLFPITLILTVILLICEFICLFGTMLFSILALLLFTLALGIMIFLGETQEGLKAMLLAYLISPYGIPLLAGELIGKLQAVNERLKSI</sequence>
<evidence type="ECO:0000313" key="3">
    <source>
        <dbReference type="Proteomes" id="UP001163550"/>
    </source>
</evidence>
<feature type="transmembrane region" description="Helical" evidence="1">
    <location>
        <begin position="33"/>
        <end position="52"/>
    </location>
</feature>
<dbReference type="EMBL" id="CP087994">
    <property type="protein sequence ID" value="UYO61091.1"/>
    <property type="molecule type" value="Genomic_DNA"/>
</dbReference>
<reference evidence="2" key="1">
    <citation type="submission" date="2021-11" db="EMBL/GenBank/DDBJ databases">
        <title>Isoprene-degrading acetogen.</title>
        <authorList>
            <person name="Yang Y."/>
            <person name="Jin H."/>
            <person name="Yan J."/>
        </authorList>
    </citation>
    <scope>NUCLEOTIDE SEQUENCE</scope>
    <source>
        <strain evidence="2">Berkeley</strain>
    </source>
</reference>
<keyword evidence="1" id="KW-0472">Membrane</keyword>
<feature type="transmembrane region" description="Helical" evidence="1">
    <location>
        <begin position="64"/>
        <end position="82"/>
    </location>
</feature>
<keyword evidence="1" id="KW-1133">Transmembrane helix</keyword>
<dbReference type="Proteomes" id="UP001163550">
    <property type="component" value="Chromosome"/>
</dbReference>
<accession>A0ABY6HBZ8</accession>
<dbReference type="RefSeq" id="WP_263992364.1">
    <property type="nucleotide sequence ID" value="NZ_CP087994.1"/>
</dbReference>
<dbReference type="InterPro" id="IPR043753">
    <property type="entry name" value="DUF5699"/>
</dbReference>
<evidence type="ECO:0000256" key="1">
    <source>
        <dbReference type="SAM" id="Phobius"/>
    </source>
</evidence>
<keyword evidence="1" id="KW-0812">Transmembrane</keyword>